<keyword evidence="1" id="KW-1133">Transmembrane helix</keyword>
<dbReference type="Gene3D" id="1.10.260.40">
    <property type="entry name" value="lambda repressor-like DNA-binding domains"/>
    <property type="match status" value="1"/>
</dbReference>
<name>A0ABD4T6J0_9CYAN</name>
<evidence type="ECO:0000256" key="1">
    <source>
        <dbReference type="SAM" id="Phobius"/>
    </source>
</evidence>
<dbReference type="RefSeq" id="WP_166275482.1">
    <property type="nucleotide sequence ID" value="NZ_JTHE03000079.1"/>
</dbReference>
<dbReference type="Proteomes" id="UP000031561">
    <property type="component" value="Unassembled WGS sequence"/>
</dbReference>
<dbReference type="AlphaFoldDB" id="A0ABD4T6J0"/>
<gene>
    <name evidence="2" type="ORF">QQ91_0013645</name>
</gene>
<comment type="caution">
    <text evidence="2">The sequence shown here is derived from an EMBL/GenBank/DDBJ whole genome shotgun (WGS) entry which is preliminary data.</text>
</comment>
<evidence type="ECO:0000313" key="2">
    <source>
        <dbReference type="EMBL" id="MCM1983860.1"/>
    </source>
</evidence>
<protein>
    <submittedName>
        <fullName evidence="2">Helix-turn-helix domain-containing protein</fullName>
    </submittedName>
</protein>
<dbReference type="InterPro" id="IPR050400">
    <property type="entry name" value="Bact_Cytoskel_RodZ"/>
</dbReference>
<evidence type="ECO:0000313" key="3">
    <source>
        <dbReference type="Proteomes" id="UP000031561"/>
    </source>
</evidence>
<dbReference type="InterPro" id="IPR010982">
    <property type="entry name" value="Lambda_DNA-bd_dom_sf"/>
</dbReference>
<dbReference type="EMBL" id="JTHE03000079">
    <property type="protein sequence ID" value="MCM1983860.1"/>
    <property type="molecule type" value="Genomic_DNA"/>
</dbReference>
<dbReference type="Pfam" id="PF13413">
    <property type="entry name" value="HTH_25"/>
    <property type="match status" value="1"/>
</dbReference>
<keyword evidence="3" id="KW-1185">Reference proteome</keyword>
<sequence length="156" mass="17470">MYPSPSSHSDAAQSFVAIGQRLQQLRLDQGLELDQISRRTRISVRHLTAIEAGQRSALPELVYIRSFIRQYAQTLQQDPASFDLSCLETSNASTRGRRFLNPTTGLVSQKMQYLLYGLLVMLVGGGLIYWNNREFQPEPVNSLNQVPVVETGDSPS</sequence>
<dbReference type="PANTHER" id="PTHR34475">
    <property type="match status" value="1"/>
</dbReference>
<dbReference type="SUPFAM" id="SSF47413">
    <property type="entry name" value="lambda repressor-like DNA-binding domains"/>
    <property type="match status" value="1"/>
</dbReference>
<dbReference type="PANTHER" id="PTHR34475:SF1">
    <property type="entry name" value="CYTOSKELETON PROTEIN RODZ"/>
    <property type="match status" value="1"/>
</dbReference>
<reference evidence="2 3" key="1">
    <citation type="journal article" date="2015" name="Genome Announc.">
        <title>Draft Genome Sequence of Filamentous Marine Cyanobacterium Lyngbya confervoides Strain BDU141951.</title>
        <authorList>
            <person name="Chandrababunaidu M.M."/>
            <person name="Sen D."/>
            <person name="Tripathy S."/>
        </authorList>
    </citation>
    <scope>NUCLEOTIDE SEQUENCE [LARGE SCALE GENOMIC DNA]</scope>
    <source>
        <strain evidence="2 3">BDU141951</strain>
    </source>
</reference>
<organism evidence="2 3">
    <name type="scientific">Lyngbya confervoides BDU141951</name>
    <dbReference type="NCBI Taxonomy" id="1574623"/>
    <lineage>
        <taxon>Bacteria</taxon>
        <taxon>Bacillati</taxon>
        <taxon>Cyanobacteriota</taxon>
        <taxon>Cyanophyceae</taxon>
        <taxon>Oscillatoriophycideae</taxon>
        <taxon>Oscillatoriales</taxon>
        <taxon>Microcoleaceae</taxon>
        <taxon>Lyngbya</taxon>
    </lineage>
</organism>
<keyword evidence="1" id="KW-0812">Transmembrane</keyword>
<feature type="transmembrane region" description="Helical" evidence="1">
    <location>
        <begin position="113"/>
        <end position="130"/>
    </location>
</feature>
<accession>A0ABD4T6J0</accession>
<proteinExistence type="predicted"/>
<keyword evidence="1" id="KW-0472">Membrane</keyword>
<dbReference type="InterPro" id="IPR001387">
    <property type="entry name" value="Cro/C1-type_HTH"/>
</dbReference>
<dbReference type="CDD" id="cd00093">
    <property type="entry name" value="HTH_XRE"/>
    <property type="match status" value="1"/>
</dbReference>